<protein>
    <recommendedName>
        <fullName evidence="3">SUKH-3 domain containing protein</fullName>
    </recommendedName>
</protein>
<evidence type="ECO:0008006" key="3">
    <source>
        <dbReference type="Google" id="ProtNLM"/>
    </source>
</evidence>
<organism evidence="1 2">
    <name type="scientific">Streptomyces fodineus</name>
    <dbReference type="NCBI Taxonomy" id="1904616"/>
    <lineage>
        <taxon>Bacteria</taxon>
        <taxon>Bacillati</taxon>
        <taxon>Actinomycetota</taxon>
        <taxon>Actinomycetes</taxon>
        <taxon>Kitasatosporales</taxon>
        <taxon>Streptomycetaceae</taxon>
        <taxon>Streptomyces</taxon>
    </lineage>
</organism>
<dbReference type="AlphaFoldDB" id="A0A1D7Y8B0"/>
<reference evidence="2" key="1">
    <citation type="submission" date="2016-09" db="EMBL/GenBank/DDBJ databases">
        <title>Streptomyces puniciscabiei strain:TW1S1 Genome sequencing and assembly.</title>
        <authorList>
            <person name="Kim M.-K."/>
            <person name="Kim S.B."/>
        </authorList>
    </citation>
    <scope>NUCLEOTIDE SEQUENCE [LARGE SCALE GENOMIC DNA]</scope>
    <source>
        <strain evidence="2">TW1S1</strain>
    </source>
</reference>
<keyword evidence="2" id="KW-1185">Reference proteome</keyword>
<dbReference type="KEGG" id="spun:BFF78_13005"/>
<gene>
    <name evidence="1" type="ORF">BFF78_13005</name>
</gene>
<evidence type="ECO:0000313" key="1">
    <source>
        <dbReference type="EMBL" id="AOR31845.1"/>
    </source>
</evidence>
<dbReference type="Proteomes" id="UP000094960">
    <property type="component" value="Chromosome"/>
</dbReference>
<dbReference type="EMBL" id="CP017248">
    <property type="protein sequence ID" value="AOR31845.1"/>
    <property type="molecule type" value="Genomic_DNA"/>
</dbReference>
<sequence>MTREGRALPDGWTVDRLRAHSGDTRAVALCPDRLVYVEDGSGGDPEPLHPSYVLAFGELCLVDHDGEWYMGSLRDDGSVACWASYGSDLAEAIRSL</sequence>
<evidence type="ECO:0000313" key="2">
    <source>
        <dbReference type="Proteomes" id="UP000094960"/>
    </source>
</evidence>
<accession>A0A1D7Y8B0</accession>
<name>A0A1D7Y8B0_9ACTN</name>
<dbReference type="RefSeq" id="WP_069778483.1">
    <property type="nucleotide sequence ID" value="NZ_CP017248.1"/>
</dbReference>
<proteinExistence type="predicted"/>